<evidence type="ECO:0008006" key="4">
    <source>
        <dbReference type="Google" id="ProtNLM"/>
    </source>
</evidence>
<feature type="transmembrane region" description="Helical" evidence="1">
    <location>
        <begin position="7"/>
        <end position="26"/>
    </location>
</feature>
<gene>
    <name evidence="2" type="ORF">C6I21_11060</name>
</gene>
<accession>A0A2P6MFC6</accession>
<proteinExistence type="predicted"/>
<organism evidence="2 3">
    <name type="scientific">Alkalicoccus urumqiensis</name>
    <name type="common">Bacillus urumqiensis</name>
    <dbReference type="NCBI Taxonomy" id="1548213"/>
    <lineage>
        <taxon>Bacteria</taxon>
        <taxon>Bacillati</taxon>
        <taxon>Bacillota</taxon>
        <taxon>Bacilli</taxon>
        <taxon>Bacillales</taxon>
        <taxon>Bacillaceae</taxon>
        <taxon>Alkalicoccus</taxon>
    </lineage>
</organism>
<dbReference type="Pfam" id="PF09911">
    <property type="entry name" value="DUF2140"/>
    <property type="match status" value="1"/>
</dbReference>
<keyword evidence="3" id="KW-1185">Reference proteome</keyword>
<dbReference type="Proteomes" id="UP000243650">
    <property type="component" value="Unassembled WGS sequence"/>
</dbReference>
<dbReference type="RefSeq" id="WP_105959542.1">
    <property type="nucleotide sequence ID" value="NZ_PVNS01000010.1"/>
</dbReference>
<protein>
    <recommendedName>
        <fullName evidence="4">DUF2140 domain-containing protein</fullName>
    </recommendedName>
</protein>
<dbReference type="InterPro" id="IPR018672">
    <property type="entry name" value="DUF2140"/>
</dbReference>
<evidence type="ECO:0000256" key="1">
    <source>
        <dbReference type="SAM" id="Phobius"/>
    </source>
</evidence>
<comment type="caution">
    <text evidence="2">The sequence shown here is derived from an EMBL/GenBank/DDBJ whole genome shotgun (WGS) entry which is preliminary data.</text>
</comment>
<keyword evidence="1" id="KW-0812">Transmembrane</keyword>
<reference evidence="2 3" key="1">
    <citation type="submission" date="2018-03" db="EMBL/GenBank/DDBJ databases">
        <title>Bacillus urumqiensis sp. nov., a moderately haloalkaliphilic bacterium isolated from a salt lake.</title>
        <authorList>
            <person name="Zhao B."/>
            <person name="Liao Z."/>
        </authorList>
    </citation>
    <scope>NUCLEOTIDE SEQUENCE [LARGE SCALE GENOMIC DNA]</scope>
    <source>
        <strain evidence="2 3">BZ-SZ-XJ18</strain>
    </source>
</reference>
<dbReference type="AlphaFoldDB" id="A0A2P6MFC6"/>
<evidence type="ECO:0000313" key="2">
    <source>
        <dbReference type="EMBL" id="PRO64984.1"/>
    </source>
</evidence>
<dbReference type="EMBL" id="PVNS01000010">
    <property type="protein sequence ID" value="PRO64984.1"/>
    <property type="molecule type" value="Genomic_DNA"/>
</dbReference>
<name>A0A2P6MFC6_ALKUR</name>
<keyword evidence="1" id="KW-1133">Transmembrane helix</keyword>
<keyword evidence="1" id="KW-0472">Membrane</keyword>
<sequence length="195" mass="22089">MNKWKAAFFILIILMILAAAGVWFALQQAFSPSEEAEPFIPPEAEEADTDSAPSFIVETTPQDADQWLQRELEGEQDNVSIYIDDFVYVETSIQALGLEVPIEIRFIPEPAEGGNLWLREDGFQAGPLSLPAREVFLLMQDVVELPPWMELVPDEESIYADLEQLDTGNFQIDVEEVNLQEETIRLRMTEQPEAS</sequence>
<dbReference type="OrthoDB" id="2412610at2"/>
<evidence type="ECO:0000313" key="3">
    <source>
        <dbReference type="Proteomes" id="UP000243650"/>
    </source>
</evidence>